<sequence>MPATSFVHVHKKPLYYARPERTVYGSTDDIRNVWDGSQEIEEGKEKEPADDESTMGEGPRPTMSSLELPALVDELVKRVALRAELRAEQLRRSNTSTTDGLCCPICEGVLRYPVTATCGHTFCRQCCFGHSRCTVCGQRFPSVTTTTLAASSSSSFAFTSTPSSSSSTVTSATYGFYTNPAPSVLGPAEGTEIVSSGGGFELDILIRRLVERWWAPELKAAELHEEAQRHLEDNSLDEALRCCNQSLEHE</sequence>
<name>A0A182WBE8_9DIPT</name>
<reference evidence="7" key="2">
    <citation type="submission" date="2020-05" db="UniProtKB">
        <authorList>
            <consortium name="EnsemblMetazoa"/>
        </authorList>
    </citation>
    <scope>IDENTIFICATION</scope>
    <source>
        <strain evidence="7">MINIMUS1</strain>
    </source>
</reference>
<feature type="domain" description="RING-type" evidence="6">
    <location>
        <begin position="103"/>
        <end position="136"/>
    </location>
</feature>
<evidence type="ECO:0000256" key="3">
    <source>
        <dbReference type="ARBA" id="ARBA00022833"/>
    </source>
</evidence>
<dbReference type="InterPro" id="IPR027370">
    <property type="entry name" value="Znf-RING_euk"/>
</dbReference>
<dbReference type="SMART" id="SM00184">
    <property type="entry name" value="RING"/>
    <property type="match status" value="1"/>
</dbReference>
<dbReference type="AlphaFoldDB" id="A0A182WBE8"/>
<dbReference type="PROSITE" id="PS50089">
    <property type="entry name" value="ZF_RING_2"/>
    <property type="match status" value="1"/>
</dbReference>
<dbReference type="PANTHER" id="PTHR23327:SF42">
    <property type="entry name" value="LON PEPTIDASE N-TERMINAL DOMAIN AND RING FINGER PROTEIN C14F5.10C"/>
    <property type="match status" value="1"/>
</dbReference>
<dbReference type="EnsemblMetazoa" id="AMIN007677-RA">
    <property type="protein sequence ID" value="AMIN007677-PA"/>
    <property type="gene ID" value="AMIN007677"/>
</dbReference>
<feature type="region of interest" description="Disordered" evidence="5">
    <location>
        <begin position="36"/>
        <end position="67"/>
    </location>
</feature>
<dbReference type="InterPro" id="IPR001841">
    <property type="entry name" value="Znf_RING"/>
</dbReference>
<dbReference type="GO" id="GO:0061630">
    <property type="term" value="F:ubiquitin protein ligase activity"/>
    <property type="evidence" value="ECO:0007669"/>
    <property type="project" value="TreeGrafter"/>
</dbReference>
<dbReference type="InterPro" id="IPR013083">
    <property type="entry name" value="Znf_RING/FYVE/PHD"/>
</dbReference>
<accession>A0A182WBE8</accession>
<keyword evidence="1" id="KW-0479">Metal-binding</keyword>
<dbReference type="PANTHER" id="PTHR23327">
    <property type="entry name" value="RING FINGER PROTEIN 127"/>
    <property type="match status" value="1"/>
</dbReference>
<dbReference type="SUPFAM" id="SSF57850">
    <property type="entry name" value="RING/U-box"/>
    <property type="match status" value="1"/>
</dbReference>
<evidence type="ECO:0000256" key="5">
    <source>
        <dbReference type="SAM" id="MobiDB-lite"/>
    </source>
</evidence>
<dbReference type="GO" id="GO:0008270">
    <property type="term" value="F:zinc ion binding"/>
    <property type="evidence" value="ECO:0007669"/>
    <property type="project" value="UniProtKB-KW"/>
</dbReference>
<evidence type="ECO:0000256" key="2">
    <source>
        <dbReference type="ARBA" id="ARBA00022771"/>
    </source>
</evidence>
<dbReference type="Proteomes" id="UP000075920">
    <property type="component" value="Unassembled WGS sequence"/>
</dbReference>
<keyword evidence="3" id="KW-0862">Zinc</keyword>
<dbReference type="Pfam" id="PF13445">
    <property type="entry name" value="zf-RING_UBOX"/>
    <property type="match status" value="1"/>
</dbReference>
<evidence type="ECO:0000259" key="6">
    <source>
        <dbReference type="PROSITE" id="PS50089"/>
    </source>
</evidence>
<keyword evidence="2 4" id="KW-0863">Zinc-finger</keyword>
<proteinExistence type="predicted"/>
<dbReference type="VEuPathDB" id="VectorBase:AMIN007677"/>
<keyword evidence="8" id="KW-1185">Reference proteome</keyword>
<dbReference type="STRING" id="112268.A0A182WBE8"/>
<evidence type="ECO:0000313" key="8">
    <source>
        <dbReference type="Proteomes" id="UP000075920"/>
    </source>
</evidence>
<organism evidence="7 8">
    <name type="scientific">Anopheles minimus</name>
    <dbReference type="NCBI Taxonomy" id="112268"/>
    <lineage>
        <taxon>Eukaryota</taxon>
        <taxon>Metazoa</taxon>
        <taxon>Ecdysozoa</taxon>
        <taxon>Arthropoda</taxon>
        <taxon>Hexapoda</taxon>
        <taxon>Insecta</taxon>
        <taxon>Pterygota</taxon>
        <taxon>Neoptera</taxon>
        <taxon>Endopterygota</taxon>
        <taxon>Diptera</taxon>
        <taxon>Nematocera</taxon>
        <taxon>Culicoidea</taxon>
        <taxon>Culicidae</taxon>
        <taxon>Anophelinae</taxon>
        <taxon>Anopheles</taxon>
    </lineage>
</organism>
<reference evidence="8" key="1">
    <citation type="submission" date="2013-03" db="EMBL/GenBank/DDBJ databases">
        <title>The Genome Sequence of Anopheles minimus MINIMUS1.</title>
        <authorList>
            <consortium name="The Broad Institute Genomics Platform"/>
            <person name="Neafsey D.E."/>
            <person name="Walton C."/>
            <person name="Walker B."/>
            <person name="Young S.K."/>
            <person name="Zeng Q."/>
            <person name="Gargeya S."/>
            <person name="Fitzgerald M."/>
            <person name="Haas B."/>
            <person name="Abouelleil A."/>
            <person name="Allen A.W."/>
            <person name="Alvarado L."/>
            <person name="Arachchi H.M."/>
            <person name="Berlin A.M."/>
            <person name="Chapman S.B."/>
            <person name="Gainer-Dewar J."/>
            <person name="Goldberg J."/>
            <person name="Griggs A."/>
            <person name="Gujja S."/>
            <person name="Hansen M."/>
            <person name="Howarth C."/>
            <person name="Imamovic A."/>
            <person name="Ireland A."/>
            <person name="Larimer J."/>
            <person name="McCowan C."/>
            <person name="Murphy C."/>
            <person name="Pearson M."/>
            <person name="Poon T.W."/>
            <person name="Priest M."/>
            <person name="Roberts A."/>
            <person name="Saif S."/>
            <person name="Shea T."/>
            <person name="Sisk P."/>
            <person name="Sykes S."/>
            <person name="Wortman J."/>
            <person name="Nusbaum C."/>
            <person name="Birren B."/>
        </authorList>
    </citation>
    <scope>NUCLEOTIDE SEQUENCE [LARGE SCALE GENOMIC DNA]</scope>
    <source>
        <strain evidence="8">MINIMUS1</strain>
    </source>
</reference>
<evidence type="ECO:0000256" key="1">
    <source>
        <dbReference type="ARBA" id="ARBA00022723"/>
    </source>
</evidence>
<dbReference type="Gene3D" id="3.30.40.10">
    <property type="entry name" value="Zinc/RING finger domain, C3HC4 (zinc finger)"/>
    <property type="match status" value="1"/>
</dbReference>
<evidence type="ECO:0000256" key="4">
    <source>
        <dbReference type="PROSITE-ProRule" id="PRU00175"/>
    </source>
</evidence>
<evidence type="ECO:0000313" key="7">
    <source>
        <dbReference type="EnsemblMetazoa" id="AMIN007677-PA"/>
    </source>
</evidence>
<protein>
    <recommendedName>
        <fullName evidence="6">RING-type domain-containing protein</fullName>
    </recommendedName>
</protein>